<dbReference type="EMBL" id="SMLL01000003">
    <property type="protein sequence ID" value="TFZ01078.1"/>
    <property type="molecule type" value="Genomic_DNA"/>
</dbReference>
<keyword evidence="7" id="KW-0406">Ion transport</keyword>
<evidence type="ECO:0000313" key="11">
    <source>
        <dbReference type="Proteomes" id="UP000297564"/>
    </source>
</evidence>
<dbReference type="InterPro" id="IPR008995">
    <property type="entry name" value="Mo/tungstate-bd_C_term_dom"/>
</dbReference>
<feature type="domain" description="ABC transporter" evidence="9">
    <location>
        <begin position="5"/>
        <end position="237"/>
    </location>
</feature>
<dbReference type="InterPro" id="IPR050093">
    <property type="entry name" value="ABC_SmlMolc_Importer"/>
</dbReference>
<keyword evidence="8" id="KW-0472">Membrane</keyword>
<dbReference type="SUPFAM" id="SSF50331">
    <property type="entry name" value="MOP-like"/>
    <property type="match status" value="1"/>
</dbReference>
<dbReference type="FunFam" id="3.40.50.300:FF:000425">
    <property type="entry name" value="Probable ABC transporter, ATP-binding subunit"/>
    <property type="match status" value="1"/>
</dbReference>
<dbReference type="GO" id="GO:0043190">
    <property type="term" value="C:ATP-binding cassette (ABC) transporter complex"/>
    <property type="evidence" value="ECO:0007669"/>
    <property type="project" value="InterPro"/>
</dbReference>
<evidence type="ECO:0000313" key="10">
    <source>
        <dbReference type="EMBL" id="TFZ01078.1"/>
    </source>
</evidence>
<evidence type="ECO:0000256" key="3">
    <source>
        <dbReference type="ARBA" id="ARBA00022496"/>
    </source>
</evidence>
<dbReference type="PROSITE" id="PS00211">
    <property type="entry name" value="ABC_TRANSPORTER_1"/>
    <property type="match status" value="1"/>
</dbReference>
<protein>
    <submittedName>
        <fullName evidence="10">ABC transporter ATP-binding protein</fullName>
    </submittedName>
</protein>
<evidence type="ECO:0000256" key="7">
    <source>
        <dbReference type="ARBA" id="ARBA00023065"/>
    </source>
</evidence>
<dbReference type="PANTHER" id="PTHR42781:SF4">
    <property type="entry name" value="SPERMIDINE_PUTRESCINE IMPORT ATP-BINDING PROTEIN POTA"/>
    <property type="match status" value="1"/>
</dbReference>
<dbReference type="Proteomes" id="UP000297564">
    <property type="component" value="Unassembled WGS sequence"/>
</dbReference>
<proteinExistence type="predicted"/>
<dbReference type="SMART" id="SM00382">
    <property type="entry name" value="AAA"/>
    <property type="match status" value="1"/>
</dbReference>
<dbReference type="Gene3D" id="2.40.50.100">
    <property type="match status" value="1"/>
</dbReference>
<dbReference type="InterPro" id="IPR015853">
    <property type="entry name" value="ABC_transpr_FbpC"/>
</dbReference>
<keyword evidence="3" id="KW-0410">Iron transport</keyword>
<name>A0A4Z0BS32_9BURK</name>
<keyword evidence="6" id="KW-0408">Iron</keyword>
<dbReference type="Pfam" id="PF08402">
    <property type="entry name" value="TOBE_2"/>
    <property type="match status" value="1"/>
</dbReference>
<reference evidence="10 11" key="1">
    <citation type="submission" date="2019-03" db="EMBL/GenBank/DDBJ databases">
        <title>Ramlibacter rhizophilus CCTCC AB2015357, whole genome shotgun sequence.</title>
        <authorList>
            <person name="Zhang X."/>
            <person name="Feng G."/>
            <person name="Zhu H."/>
        </authorList>
    </citation>
    <scope>NUCLEOTIDE SEQUENCE [LARGE SCALE GENOMIC DNA]</scope>
    <source>
        <strain evidence="10 11">CCTCC AB2015357</strain>
    </source>
</reference>
<evidence type="ECO:0000256" key="1">
    <source>
        <dbReference type="ARBA" id="ARBA00022448"/>
    </source>
</evidence>
<dbReference type="GO" id="GO:0005524">
    <property type="term" value="F:ATP binding"/>
    <property type="evidence" value="ECO:0007669"/>
    <property type="project" value="UniProtKB-KW"/>
</dbReference>
<evidence type="ECO:0000256" key="4">
    <source>
        <dbReference type="ARBA" id="ARBA00022741"/>
    </source>
</evidence>
<keyword evidence="11" id="KW-1185">Reference proteome</keyword>
<keyword evidence="2" id="KW-1003">Cell membrane</keyword>
<evidence type="ECO:0000256" key="2">
    <source>
        <dbReference type="ARBA" id="ARBA00022475"/>
    </source>
</evidence>
<keyword evidence="4" id="KW-0547">Nucleotide-binding</keyword>
<dbReference type="InterPro" id="IPR027417">
    <property type="entry name" value="P-loop_NTPase"/>
</dbReference>
<dbReference type="CDD" id="cd03259">
    <property type="entry name" value="ABC_Carb_Solutes_like"/>
    <property type="match status" value="1"/>
</dbReference>
<evidence type="ECO:0000256" key="5">
    <source>
        <dbReference type="ARBA" id="ARBA00022840"/>
    </source>
</evidence>
<gene>
    <name evidence="10" type="ORF">EZ242_06695</name>
</gene>
<dbReference type="RefSeq" id="WP_135284375.1">
    <property type="nucleotide sequence ID" value="NZ_SMLL01000003.1"/>
</dbReference>
<evidence type="ECO:0000259" key="9">
    <source>
        <dbReference type="PROSITE" id="PS50893"/>
    </source>
</evidence>
<dbReference type="InterPro" id="IPR003439">
    <property type="entry name" value="ABC_transporter-like_ATP-bd"/>
</dbReference>
<dbReference type="InterPro" id="IPR013611">
    <property type="entry name" value="Transp-assoc_OB_typ2"/>
</dbReference>
<keyword evidence="5 10" id="KW-0067">ATP-binding</keyword>
<evidence type="ECO:0000256" key="6">
    <source>
        <dbReference type="ARBA" id="ARBA00023004"/>
    </source>
</evidence>
<dbReference type="InterPro" id="IPR003593">
    <property type="entry name" value="AAA+_ATPase"/>
</dbReference>
<keyword evidence="1" id="KW-0813">Transport</keyword>
<dbReference type="Pfam" id="PF00005">
    <property type="entry name" value="ABC_tran"/>
    <property type="match status" value="1"/>
</dbReference>
<dbReference type="GO" id="GO:0015697">
    <property type="term" value="P:quaternary ammonium group transport"/>
    <property type="evidence" value="ECO:0007669"/>
    <property type="project" value="UniProtKB-ARBA"/>
</dbReference>
<sequence length="393" mass="42550">MHLELSQLGVHYRGRPRPAVDGVSFGLPAGGIGVLIGPSGCGKTTLLRAVAGLEPVSAGTIRIAGEVVSGKGVHVPPERRRIGMVFQDYALFPHLDVGRNIGFGLDALPRRERAARVAEVLELVGLPGTEGRMPHELSGGQQQRVALARALAPRPELLLLDEPFSNLDVDLRERLAHEIRGILKAAGATALFVTHDQMEAFAMADAIGVLHEGRLHQWDDAYTLYHRPATRFVADFIGHGVFTPATLREIEGKVVVDTPLGPLSDVAECPLPCAYQGGECDVLLRADDILHDDDAPVKAQIVRKAFRGSEFLYTLRLKSGQVVLAHVPSHHDHRIGEWIGIRPQVDHVVTFNRACALQGTELCQMPCVAETDRRVGLREVVPPLASPSVSAGR</sequence>
<dbReference type="InterPro" id="IPR017871">
    <property type="entry name" value="ABC_transporter-like_CS"/>
</dbReference>
<dbReference type="GO" id="GO:0015408">
    <property type="term" value="F:ABC-type ferric iron transporter activity"/>
    <property type="evidence" value="ECO:0007669"/>
    <property type="project" value="InterPro"/>
</dbReference>
<dbReference type="Gene3D" id="3.40.50.300">
    <property type="entry name" value="P-loop containing nucleotide triphosphate hydrolases"/>
    <property type="match status" value="1"/>
</dbReference>
<accession>A0A4Z0BS32</accession>
<organism evidence="10 11">
    <name type="scientific">Ramlibacter rhizophilus</name>
    <dbReference type="NCBI Taxonomy" id="1781167"/>
    <lineage>
        <taxon>Bacteria</taxon>
        <taxon>Pseudomonadati</taxon>
        <taxon>Pseudomonadota</taxon>
        <taxon>Betaproteobacteria</taxon>
        <taxon>Burkholderiales</taxon>
        <taxon>Comamonadaceae</taxon>
        <taxon>Ramlibacter</taxon>
    </lineage>
</organism>
<dbReference type="PANTHER" id="PTHR42781">
    <property type="entry name" value="SPERMIDINE/PUTRESCINE IMPORT ATP-BINDING PROTEIN POTA"/>
    <property type="match status" value="1"/>
</dbReference>
<dbReference type="OrthoDB" id="5298774at2"/>
<dbReference type="AlphaFoldDB" id="A0A4Z0BS32"/>
<dbReference type="GO" id="GO:0016887">
    <property type="term" value="F:ATP hydrolysis activity"/>
    <property type="evidence" value="ECO:0007669"/>
    <property type="project" value="InterPro"/>
</dbReference>
<dbReference type="SUPFAM" id="SSF52540">
    <property type="entry name" value="P-loop containing nucleoside triphosphate hydrolases"/>
    <property type="match status" value="1"/>
</dbReference>
<comment type="caution">
    <text evidence="10">The sequence shown here is derived from an EMBL/GenBank/DDBJ whole genome shotgun (WGS) entry which is preliminary data.</text>
</comment>
<evidence type="ECO:0000256" key="8">
    <source>
        <dbReference type="ARBA" id="ARBA00023136"/>
    </source>
</evidence>
<dbReference type="PROSITE" id="PS50893">
    <property type="entry name" value="ABC_TRANSPORTER_2"/>
    <property type="match status" value="1"/>
</dbReference>